<dbReference type="InterPro" id="IPR042089">
    <property type="entry name" value="Peptidase_M13_dom_2"/>
</dbReference>
<dbReference type="Proteomes" id="UP000492821">
    <property type="component" value="Unassembled WGS sequence"/>
</dbReference>
<dbReference type="InterPro" id="IPR000718">
    <property type="entry name" value="Peptidase_M13"/>
</dbReference>
<dbReference type="SUPFAM" id="SSF55486">
    <property type="entry name" value="Metalloproteases ('zincins'), catalytic domain"/>
    <property type="match status" value="1"/>
</dbReference>
<dbReference type="Gene3D" id="3.40.390.10">
    <property type="entry name" value="Collagenase (Catalytic Domain)"/>
    <property type="match status" value="1"/>
</dbReference>
<dbReference type="InterPro" id="IPR018497">
    <property type="entry name" value="Peptidase_M13_C"/>
</dbReference>
<evidence type="ECO:0000259" key="1">
    <source>
        <dbReference type="Pfam" id="PF01431"/>
    </source>
</evidence>
<proteinExistence type="predicted"/>
<dbReference type="GO" id="GO:0004222">
    <property type="term" value="F:metalloendopeptidase activity"/>
    <property type="evidence" value="ECO:0007669"/>
    <property type="project" value="InterPro"/>
</dbReference>
<organism evidence="2 3">
    <name type="scientific">Panagrellus redivivus</name>
    <name type="common">Microworm</name>
    <dbReference type="NCBI Taxonomy" id="6233"/>
    <lineage>
        <taxon>Eukaryota</taxon>
        <taxon>Metazoa</taxon>
        <taxon>Ecdysozoa</taxon>
        <taxon>Nematoda</taxon>
        <taxon>Chromadorea</taxon>
        <taxon>Rhabditida</taxon>
        <taxon>Tylenchina</taxon>
        <taxon>Panagrolaimomorpha</taxon>
        <taxon>Panagrolaimoidea</taxon>
        <taxon>Panagrolaimidae</taxon>
        <taxon>Panagrellus</taxon>
    </lineage>
</organism>
<feature type="domain" description="Peptidase M13 C-terminal" evidence="1">
    <location>
        <begin position="166"/>
        <end position="377"/>
    </location>
</feature>
<evidence type="ECO:0000313" key="3">
    <source>
        <dbReference type="WBParaSite" id="Pan_g20770.t1"/>
    </source>
</evidence>
<dbReference type="GO" id="GO:0005886">
    <property type="term" value="C:plasma membrane"/>
    <property type="evidence" value="ECO:0007669"/>
    <property type="project" value="TreeGrafter"/>
</dbReference>
<dbReference type="PROSITE" id="PS51885">
    <property type="entry name" value="NEPRILYSIN"/>
    <property type="match status" value="1"/>
</dbReference>
<keyword evidence="2" id="KW-1185">Reference proteome</keyword>
<dbReference type="WBParaSite" id="Pan_g20770.t1">
    <property type="protein sequence ID" value="Pan_g20770.t1"/>
    <property type="gene ID" value="Pan_g20770"/>
</dbReference>
<reference evidence="2" key="1">
    <citation type="journal article" date="2013" name="Genetics">
        <title>The draft genome and transcriptome of Panagrellus redivivus are shaped by the harsh demands of a free-living lifestyle.</title>
        <authorList>
            <person name="Srinivasan J."/>
            <person name="Dillman A.R."/>
            <person name="Macchietto M.G."/>
            <person name="Heikkinen L."/>
            <person name="Lakso M."/>
            <person name="Fracchia K.M."/>
            <person name="Antoshechkin I."/>
            <person name="Mortazavi A."/>
            <person name="Wong G."/>
            <person name="Sternberg P.W."/>
        </authorList>
    </citation>
    <scope>NUCLEOTIDE SEQUENCE [LARGE SCALE GENOMIC DNA]</scope>
    <source>
        <strain evidence="2">MT8872</strain>
    </source>
</reference>
<dbReference type="InterPro" id="IPR024079">
    <property type="entry name" value="MetalloPept_cat_dom_sf"/>
</dbReference>
<dbReference type="AlphaFoldDB" id="A0A7E4VGA5"/>
<dbReference type="PANTHER" id="PTHR11733:SF240">
    <property type="entry name" value="GH14155P-RELATED"/>
    <property type="match status" value="1"/>
</dbReference>
<reference evidence="3" key="2">
    <citation type="submission" date="2020-10" db="UniProtKB">
        <authorList>
            <consortium name="WormBaseParasite"/>
        </authorList>
    </citation>
    <scope>IDENTIFICATION</scope>
</reference>
<sequence>MTELNKTTDADLLRYIVFQIIVKNVKEVHCLKLLTSLPLITSRIYTESKYATTAERKSVQNKVDTMIKSIKKNMKAMVLSMPWIKKDKRAYNALVKKFDKMRYEVAIEAVMLNNTWLDKYYKQIQFDDGDTFYDMRSKLLKFELYGKVRQLLYKQVDFEDDLTMANAKFMPILNKFVIYDGYLTAPNYHKKYLDSYNWGSVGFICAHEIGHSVDSNSITYNASGLYENFFRNSTEQELNKMTSCVVEEYDKIQVLPGNYTPNHVNGQLTLTENLADATGLEAAYRAFKDFTRKNPKEKRLRHPKLRGLTRDQLFFLGSVQFYCEKQADSFVEYMIENDPHSPNKARAEGTLPNVPALGKAFKCPVGSKYRPVKHCNVWTH</sequence>
<name>A0A7E4VGA5_PANRE</name>
<dbReference type="Pfam" id="PF01431">
    <property type="entry name" value="Peptidase_M13"/>
    <property type="match status" value="1"/>
</dbReference>
<dbReference type="PANTHER" id="PTHR11733">
    <property type="entry name" value="ZINC METALLOPROTEASE FAMILY M13 NEPRILYSIN-RELATED"/>
    <property type="match status" value="1"/>
</dbReference>
<dbReference type="GO" id="GO:0016485">
    <property type="term" value="P:protein processing"/>
    <property type="evidence" value="ECO:0007669"/>
    <property type="project" value="TreeGrafter"/>
</dbReference>
<accession>A0A7E4VGA5</accession>
<evidence type="ECO:0000313" key="2">
    <source>
        <dbReference type="Proteomes" id="UP000492821"/>
    </source>
</evidence>
<protein>
    <submittedName>
        <fullName evidence="3">Peptidase_M13 domain-containing protein</fullName>
    </submittedName>
</protein>
<dbReference type="Gene3D" id="1.10.1380.10">
    <property type="entry name" value="Neutral endopeptidase , domain2"/>
    <property type="match status" value="1"/>
</dbReference>